<name>A0A0L0KA82_9ACTN</name>
<dbReference type="OrthoDB" id="3627178at2"/>
<reference evidence="3" key="1">
    <citation type="submission" date="2014-07" db="EMBL/GenBank/DDBJ databases">
        <title>Genome sequencing of plant-pathogenic Streptomyces species.</title>
        <authorList>
            <person name="Harrison J."/>
            <person name="Sapp M."/>
            <person name="Thwaites R."/>
            <person name="Studholme D.J."/>
        </authorList>
    </citation>
    <scope>NUCLEOTIDE SEQUENCE [LARGE SCALE GENOMIC DNA]</scope>
    <source>
        <strain evidence="3">NCPPB 4445</strain>
    </source>
</reference>
<dbReference type="PROSITE" id="PS51186">
    <property type="entry name" value="GNAT"/>
    <property type="match status" value="1"/>
</dbReference>
<dbReference type="AlphaFoldDB" id="A0A0L0KA82"/>
<feature type="domain" description="N-acetyltransferase" evidence="1">
    <location>
        <begin position="9"/>
        <end position="167"/>
    </location>
</feature>
<dbReference type="InterPro" id="IPR016181">
    <property type="entry name" value="Acyl_CoA_acyltransferase"/>
</dbReference>
<dbReference type="EMBL" id="JPPY01000100">
    <property type="protein sequence ID" value="KND35022.1"/>
    <property type="molecule type" value="Genomic_DNA"/>
</dbReference>
<proteinExistence type="predicted"/>
<evidence type="ECO:0000313" key="3">
    <source>
        <dbReference type="Proteomes" id="UP000037151"/>
    </source>
</evidence>
<organism evidence="2 3">
    <name type="scientific">Streptomyces acidiscabies</name>
    <dbReference type="NCBI Taxonomy" id="42234"/>
    <lineage>
        <taxon>Bacteria</taxon>
        <taxon>Bacillati</taxon>
        <taxon>Actinomycetota</taxon>
        <taxon>Actinomycetes</taxon>
        <taxon>Kitasatosporales</taxon>
        <taxon>Streptomycetaceae</taxon>
        <taxon>Streptomyces</taxon>
    </lineage>
</organism>
<protein>
    <submittedName>
        <fullName evidence="2">Acetyltransferase</fullName>
    </submittedName>
</protein>
<keyword evidence="2" id="KW-0808">Transferase</keyword>
<dbReference type="Proteomes" id="UP000037151">
    <property type="component" value="Unassembled WGS sequence"/>
</dbReference>
<dbReference type="Gene3D" id="3.40.630.30">
    <property type="match status" value="1"/>
</dbReference>
<evidence type="ECO:0000259" key="1">
    <source>
        <dbReference type="PROSITE" id="PS51186"/>
    </source>
</evidence>
<sequence>MPTPTHPQIRIRTAVPSDRPLIDRLWLMFRHDLSGFHEVLPFPDGTFRAERVDSAFTAPGWAPYLFLTPDDRPLGFSFVRALDTPTAIMNTFFIVRAARRQGLGLTTALDVISRHPGPWDIAFQDTNTKAVHFWRRVAATAADSWTEEHRVGNPDLPPDTWISFDTRAGRRA</sequence>
<comment type="caution">
    <text evidence="2">The sequence shown here is derived from an EMBL/GenBank/DDBJ whole genome shotgun (WGS) entry which is preliminary data.</text>
</comment>
<dbReference type="SUPFAM" id="SSF55729">
    <property type="entry name" value="Acyl-CoA N-acyltransferases (Nat)"/>
    <property type="match status" value="1"/>
</dbReference>
<dbReference type="RefSeq" id="WP_050371155.1">
    <property type="nucleotide sequence ID" value="NZ_KQ257818.1"/>
</dbReference>
<dbReference type="InterPro" id="IPR000182">
    <property type="entry name" value="GNAT_dom"/>
</dbReference>
<dbReference type="PATRIC" id="fig|42234.21.peg.3142"/>
<dbReference type="GO" id="GO:0016747">
    <property type="term" value="F:acyltransferase activity, transferring groups other than amino-acyl groups"/>
    <property type="evidence" value="ECO:0007669"/>
    <property type="project" value="InterPro"/>
</dbReference>
<gene>
    <name evidence="2" type="ORF">IQ63_15245</name>
</gene>
<evidence type="ECO:0000313" key="2">
    <source>
        <dbReference type="EMBL" id="KND35022.1"/>
    </source>
</evidence>
<accession>A0A0L0KA82</accession>